<feature type="transmembrane region" description="Helical" evidence="19">
    <location>
        <begin position="191"/>
        <end position="223"/>
    </location>
</feature>
<feature type="transmembrane region" description="Helical" evidence="19">
    <location>
        <begin position="118"/>
        <end position="137"/>
    </location>
</feature>
<dbReference type="AlphaFoldDB" id="A0A1S1NWS6"/>
<evidence type="ECO:0000313" key="20">
    <source>
        <dbReference type="EMBL" id="QEL11050.1"/>
    </source>
</evidence>
<dbReference type="EMBL" id="CP043420">
    <property type="protein sequence ID" value="QEL11050.1"/>
    <property type="molecule type" value="Genomic_DNA"/>
</dbReference>
<dbReference type="EC" id="2.7.8.26" evidence="5 19"/>
<reference evidence="20 21" key="1">
    <citation type="submission" date="2019-08" db="EMBL/GenBank/DDBJ databases">
        <title>Complete genome sequence of Kushneria sp. YCWA18, a halophilic phosphate-solubilizing bacterium isolated from Daqiao saltern in China.</title>
        <authorList>
            <person name="Du G.-X."/>
            <person name="Qu L.-Y."/>
        </authorList>
    </citation>
    <scope>NUCLEOTIDE SEQUENCE [LARGE SCALE GENOMIC DNA]</scope>
    <source>
        <strain evidence="20 21">YCWA18</strain>
    </source>
</reference>
<evidence type="ECO:0000256" key="11">
    <source>
        <dbReference type="ARBA" id="ARBA00022842"/>
    </source>
</evidence>
<keyword evidence="13 19" id="KW-0472">Membrane</keyword>
<feature type="transmembrane region" description="Helical" evidence="19">
    <location>
        <begin position="72"/>
        <end position="89"/>
    </location>
</feature>
<evidence type="ECO:0000256" key="5">
    <source>
        <dbReference type="ARBA" id="ARBA00013200"/>
    </source>
</evidence>
<keyword evidence="8 19" id="KW-0169">Cobalamin biosynthesis</keyword>
<evidence type="ECO:0000256" key="19">
    <source>
        <dbReference type="HAMAP-Rule" id="MF_00719"/>
    </source>
</evidence>
<accession>A0A1S1NWS6</accession>
<evidence type="ECO:0000313" key="21">
    <source>
        <dbReference type="Proteomes" id="UP000322553"/>
    </source>
</evidence>
<evidence type="ECO:0000256" key="12">
    <source>
        <dbReference type="ARBA" id="ARBA00022989"/>
    </source>
</evidence>
<feature type="transmembrane region" description="Helical" evidence="19">
    <location>
        <begin position="46"/>
        <end position="65"/>
    </location>
</feature>
<dbReference type="Proteomes" id="UP000322553">
    <property type="component" value="Chromosome"/>
</dbReference>
<dbReference type="InterPro" id="IPR003805">
    <property type="entry name" value="CobS"/>
</dbReference>
<evidence type="ECO:0000256" key="6">
    <source>
        <dbReference type="ARBA" id="ARBA00015850"/>
    </source>
</evidence>
<dbReference type="HAMAP" id="MF_00719">
    <property type="entry name" value="CobS"/>
    <property type="match status" value="1"/>
</dbReference>
<evidence type="ECO:0000256" key="8">
    <source>
        <dbReference type="ARBA" id="ARBA00022573"/>
    </source>
</evidence>
<dbReference type="GO" id="GO:0009236">
    <property type="term" value="P:cobalamin biosynthetic process"/>
    <property type="evidence" value="ECO:0007669"/>
    <property type="project" value="UniProtKB-UniRule"/>
</dbReference>
<dbReference type="PANTHER" id="PTHR34148:SF1">
    <property type="entry name" value="ADENOSYLCOBINAMIDE-GDP RIBAZOLETRANSFERASE"/>
    <property type="match status" value="1"/>
</dbReference>
<dbReference type="KEGG" id="kuy:FY550_07850"/>
<dbReference type="Pfam" id="PF02654">
    <property type="entry name" value="CobS"/>
    <property type="match status" value="1"/>
</dbReference>
<dbReference type="UniPathway" id="UPA00148">
    <property type="reaction ID" value="UER00238"/>
</dbReference>
<comment type="catalytic activity">
    <reaction evidence="18 19">
        <text>alpha-ribazole 5'-phosphate + adenosylcob(III)inamide-GDP = adenosylcob(III)alamin 5'-phosphate + GMP + H(+)</text>
        <dbReference type="Rhea" id="RHEA:23560"/>
        <dbReference type="ChEBI" id="CHEBI:15378"/>
        <dbReference type="ChEBI" id="CHEBI:57918"/>
        <dbReference type="ChEBI" id="CHEBI:58115"/>
        <dbReference type="ChEBI" id="CHEBI:60487"/>
        <dbReference type="ChEBI" id="CHEBI:60493"/>
        <dbReference type="EC" id="2.7.8.26"/>
    </reaction>
</comment>
<evidence type="ECO:0000256" key="18">
    <source>
        <dbReference type="ARBA" id="ARBA00049504"/>
    </source>
</evidence>
<feature type="transmembrane region" description="Helical" evidence="19">
    <location>
        <begin position="144"/>
        <end position="167"/>
    </location>
</feature>
<evidence type="ECO:0000256" key="10">
    <source>
        <dbReference type="ARBA" id="ARBA00022692"/>
    </source>
</evidence>
<comment type="catalytic activity">
    <reaction evidence="17 19">
        <text>alpha-ribazole + adenosylcob(III)inamide-GDP = adenosylcob(III)alamin + GMP + H(+)</text>
        <dbReference type="Rhea" id="RHEA:16049"/>
        <dbReference type="ChEBI" id="CHEBI:10329"/>
        <dbReference type="ChEBI" id="CHEBI:15378"/>
        <dbReference type="ChEBI" id="CHEBI:18408"/>
        <dbReference type="ChEBI" id="CHEBI:58115"/>
        <dbReference type="ChEBI" id="CHEBI:60487"/>
        <dbReference type="EC" id="2.7.8.26"/>
    </reaction>
</comment>
<keyword evidence="12 19" id="KW-1133">Transmembrane helix</keyword>
<dbReference type="PANTHER" id="PTHR34148">
    <property type="entry name" value="ADENOSYLCOBINAMIDE-GDP RIBAZOLETRANSFERASE"/>
    <property type="match status" value="1"/>
</dbReference>
<keyword evidence="11 19" id="KW-0460">Magnesium</keyword>
<keyword evidence="9 19" id="KW-0808">Transferase</keyword>
<keyword evidence="21" id="KW-1185">Reference proteome</keyword>
<evidence type="ECO:0000256" key="16">
    <source>
        <dbReference type="ARBA" id="ARBA00032853"/>
    </source>
</evidence>
<sequence>MSTCQYHGWRRQGWLLMTALAFMTRLPVPAATPLDRESLSACQRWFPLIGVLIGLIAAVGYTLALQLWSQPVAVVIAMVLMVLVTGALHEDGLADTLDGLGGGWSVEQRLTIMKDSRVGSYGVVGLGLILLMRFGLLSSTNYTVILLIISQCLSRALATSLMGSMSYRRQDPQDNSRIESLTGGQSNTDRWIILLTVLLMTGFCLPPGLAIATLLALGVLGWLMRFWLMKRLGGYTGDTLGAAQQFGELLVLAISTAWLGHG</sequence>
<evidence type="ECO:0000256" key="4">
    <source>
        <dbReference type="ARBA" id="ARBA00010561"/>
    </source>
</evidence>
<comment type="cofactor">
    <cofactor evidence="1 19">
        <name>Mg(2+)</name>
        <dbReference type="ChEBI" id="CHEBI:18420"/>
    </cofactor>
</comment>
<dbReference type="OrthoDB" id="9794626at2"/>
<evidence type="ECO:0000256" key="13">
    <source>
        <dbReference type="ARBA" id="ARBA00023136"/>
    </source>
</evidence>
<comment type="pathway">
    <text evidence="3 19">Cofactor biosynthesis; adenosylcobalamin biosynthesis; adenosylcobalamin from cob(II)yrinate a,c-diamide: step 7/7.</text>
</comment>
<dbReference type="STRING" id="657387.BH688_04095"/>
<gene>
    <name evidence="19 20" type="primary">cobS</name>
    <name evidence="20" type="ORF">FY550_07850</name>
</gene>
<comment type="subcellular location">
    <subcellularLocation>
        <location evidence="2 19">Cell membrane</location>
        <topology evidence="2 19">Multi-pass membrane protein</topology>
    </subcellularLocation>
</comment>
<keyword evidence="10 19" id="KW-0812">Transmembrane</keyword>
<evidence type="ECO:0000256" key="3">
    <source>
        <dbReference type="ARBA" id="ARBA00004663"/>
    </source>
</evidence>
<evidence type="ECO:0000256" key="1">
    <source>
        <dbReference type="ARBA" id="ARBA00001946"/>
    </source>
</evidence>
<name>A0A1S1NWS6_9GAMM</name>
<dbReference type="GO" id="GO:0005886">
    <property type="term" value="C:plasma membrane"/>
    <property type="evidence" value="ECO:0007669"/>
    <property type="project" value="UniProtKB-SubCell"/>
</dbReference>
<keyword evidence="7 19" id="KW-1003">Cell membrane</keyword>
<dbReference type="GO" id="GO:0008818">
    <property type="term" value="F:cobalamin 5'-phosphate synthase activity"/>
    <property type="evidence" value="ECO:0007669"/>
    <property type="project" value="UniProtKB-UniRule"/>
</dbReference>
<proteinExistence type="inferred from homology"/>
<evidence type="ECO:0000256" key="14">
    <source>
        <dbReference type="ARBA" id="ARBA00025228"/>
    </source>
</evidence>
<dbReference type="NCBIfam" id="TIGR00317">
    <property type="entry name" value="cobS"/>
    <property type="match status" value="1"/>
</dbReference>
<organism evidence="20 21">
    <name type="scientific">Kushneria phosphatilytica</name>
    <dbReference type="NCBI Taxonomy" id="657387"/>
    <lineage>
        <taxon>Bacteria</taxon>
        <taxon>Pseudomonadati</taxon>
        <taxon>Pseudomonadota</taxon>
        <taxon>Gammaproteobacteria</taxon>
        <taxon>Oceanospirillales</taxon>
        <taxon>Halomonadaceae</taxon>
        <taxon>Kushneria</taxon>
    </lineage>
</organism>
<evidence type="ECO:0000256" key="2">
    <source>
        <dbReference type="ARBA" id="ARBA00004651"/>
    </source>
</evidence>
<comment type="similarity">
    <text evidence="4 19">Belongs to the CobS family.</text>
</comment>
<evidence type="ECO:0000256" key="7">
    <source>
        <dbReference type="ARBA" id="ARBA00022475"/>
    </source>
</evidence>
<evidence type="ECO:0000256" key="17">
    <source>
        <dbReference type="ARBA" id="ARBA00048623"/>
    </source>
</evidence>
<evidence type="ECO:0000256" key="15">
    <source>
        <dbReference type="ARBA" id="ARBA00032605"/>
    </source>
</evidence>
<dbReference type="RefSeq" id="WP_070977414.1">
    <property type="nucleotide sequence ID" value="NZ_CP043420.1"/>
</dbReference>
<dbReference type="GO" id="GO:0051073">
    <property type="term" value="F:adenosylcobinamide-GDP ribazoletransferase activity"/>
    <property type="evidence" value="ECO:0007669"/>
    <property type="project" value="UniProtKB-UniRule"/>
</dbReference>
<comment type="function">
    <text evidence="14 19">Joins adenosylcobinamide-GDP and alpha-ribazole to generate adenosylcobalamin (Ado-cobalamin). Also synthesizes adenosylcobalamin 5'-phosphate from adenosylcobinamide-GDP and alpha-ribazole 5'-phosphate.</text>
</comment>
<protein>
    <recommendedName>
        <fullName evidence="6 19">Adenosylcobinamide-GDP ribazoletransferase</fullName>
        <ecNumber evidence="5 19">2.7.8.26</ecNumber>
    </recommendedName>
    <alternativeName>
        <fullName evidence="16 19">Cobalamin synthase</fullName>
    </alternativeName>
    <alternativeName>
        <fullName evidence="15 19">Cobalamin-5'-phosphate synthase</fullName>
    </alternativeName>
</protein>
<evidence type="ECO:0000256" key="9">
    <source>
        <dbReference type="ARBA" id="ARBA00022679"/>
    </source>
</evidence>